<dbReference type="GO" id="GO:0051371">
    <property type="term" value="F:muscle alpha-actinin binding"/>
    <property type="evidence" value="ECO:0007669"/>
    <property type="project" value="TreeGrafter"/>
</dbReference>
<dbReference type="GO" id="GO:0030036">
    <property type="term" value="P:actin cytoskeleton organization"/>
    <property type="evidence" value="ECO:0007669"/>
    <property type="project" value="TreeGrafter"/>
</dbReference>
<evidence type="ECO:0000259" key="6">
    <source>
        <dbReference type="PROSITE" id="PS50023"/>
    </source>
</evidence>
<evidence type="ECO:0000256" key="3">
    <source>
        <dbReference type="ARBA" id="ARBA00023038"/>
    </source>
</evidence>
<keyword evidence="2 4" id="KW-0862">Zinc</keyword>
<dbReference type="CDD" id="cd08368">
    <property type="entry name" value="LIM"/>
    <property type="match status" value="2"/>
</dbReference>
<comment type="caution">
    <text evidence="7">The sequence shown here is derived from an EMBL/GenBank/DDBJ whole genome shotgun (WGS) entry which is preliminary data.</text>
</comment>
<feature type="domain" description="LIM zinc-binding" evidence="6">
    <location>
        <begin position="240"/>
        <end position="297"/>
    </location>
</feature>
<dbReference type="OrthoDB" id="15567at2759"/>
<dbReference type="PROSITE" id="PS00478">
    <property type="entry name" value="LIM_DOMAIN_1"/>
    <property type="match status" value="2"/>
</dbReference>
<feature type="compositionally biased region" description="Polar residues" evidence="5">
    <location>
        <begin position="22"/>
        <end position="43"/>
    </location>
</feature>
<evidence type="ECO:0000256" key="4">
    <source>
        <dbReference type="PROSITE-ProRule" id="PRU00125"/>
    </source>
</evidence>
<dbReference type="PANTHER" id="PTHR24214:SF62">
    <property type="entry name" value="LEUPAXIN"/>
    <property type="match status" value="1"/>
</dbReference>
<proteinExistence type="predicted"/>
<gene>
    <name evidence="7" type="ORF">LY90DRAFT_703219</name>
</gene>
<feature type="compositionally biased region" description="Acidic residues" evidence="5">
    <location>
        <begin position="56"/>
        <end position="66"/>
    </location>
</feature>
<dbReference type="AlphaFoldDB" id="A0A1Y2CLT6"/>
<keyword evidence="1 4" id="KW-0479">Metal-binding</keyword>
<protein>
    <submittedName>
        <fullName evidence="7">LIM-domain-containing protein</fullName>
    </submittedName>
</protein>
<dbReference type="STRING" id="1754190.A0A1Y2CLT6"/>
<feature type="domain" description="LIM zinc-binding" evidence="6">
    <location>
        <begin position="298"/>
        <end position="357"/>
    </location>
</feature>
<dbReference type="Gene3D" id="2.10.110.10">
    <property type="entry name" value="Cysteine Rich Protein"/>
    <property type="match status" value="4"/>
</dbReference>
<sequence>MANTKDDEYTNMRDRFNKLGLDNSSNTRNTDPFSTASMPSQSNKQDRRQPYGFRNEEEEEQNDDETDPNKKPKRKLELYRMDPILIPGYTGEDNGNKISTPEQEIMNQIKDTDLECHYCQQPIQSSDEKIMIGQNFYHTDHVQCNKCGKPLDPDKILELGDDIYCEVCFESECDLGKNLCGYCNEEIFGDLYIKALDKVWHPNHFFCSYCGCKFDEDTPFFDIDGKPYCEEDYKRLYSRICKGCNEIIEDDFMSAMEMCWHPECFKCHICNKSLCEDPFYCVDCELYCEFHYQEKENLLCEYCKKPVDKRYVMALNKKWHPNHFFCSFCKNVLYTDIGFKEHDNKPYCKDCFIRLYG</sequence>
<evidence type="ECO:0000313" key="8">
    <source>
        <dbReference type="Proteomes" id="UP000193920"/>
    </source>
</evidence>
<dbReference type="PANTHER" id="PTHR24214">
    <property type="entry name" value="PDZ AND LIM DOMAIN PROTEIN ZASP"/>
    <property type="match status" value="1"/>
</dbReference>
<evidence type="ECO:0000256" key="5">
    <source>
        <dbReference type="SAM" id="MobiDB-lite"/>
    </source>
</evidence>
<dbReference type="Proteomes" id="UP000193920">
    <property type="component" value="Unassembled WGS sequence"/>
</dbReference>
<dbReference type="GO" id="GO:0031941">
    <property type="term" value="C:filamentous actin"/>
    <property type="evidence" value="ECO:0007669"/>
    <property type="project" value="TreeGrafter"/>
</dbReference>
<dbReference type="Pfam" id="PF00412">
    <property type="entry name" value="LIM"/>
    <property type="match status" value="4"/>
</dbReference>
<dbReference type="InterPro" id="IPR050604">
    <property type="entry name" value="PDZ-LIM_domain"/>
</dbReference>
<keyword evidence="3 4" id="KW-0440">LIM domain</keyword>
<feature type="region of interest" description="Disordered" evidence="5">
    <location>
        <begin position="1"/>
        <end position="78"/>
    </location>
</feature>
<dbReference type="GO" id="GO:0046872">
    <property type="term" value="F:metal ion binding"/>
    <property type="evidence" value="ECO:0007669"/>
    <property type="project" value="UniProtKB-KW"/>
</dbReference>
<dbReference type="SMART" id="SM00132">
    <property type="entry name" value="LIM"/>
    <property type="match status" value="4"/>
</dbReference>
<organism evidence="7 8">
    <name type="scientific">Neocallimastix californiae</name>
    <dbReference type="NCBI Taxonomy" id="1754190"/>
    <lineage>
        <taxon>Eukaryota</taxon>
        <taxon>Fungi</taxon>
        <taxon>Fungi incertae sedis</taxon>
        <taxon>Chytridiomycota</taxon>
        <taxon>Chytridiomycota incertae sedis</taxon>
        <taxon>Neocallimastigomycetes</taxon>
        <taxon>Neocallimastigales</taxon>
        <taxon>Neocallimastigaceae</taxon>
        <taxon>Neocallimastix</taxon>
    </lineage>
</organism>
<dbReference type="GO" id="GO:0001725">
    <property type="term" value="C:stress fiber"/>
    <property type="evidence" value="ECO:0007669"/>
    <property type="project" value="TreeGrafter"/>
</dbReference>
<feature type="domain" description="LIM zinc-binding" evidence="6">
    <location>
        <begin position="114"/>
        <end position="175"/>
    </location>
</feature>
<dbReference type="EMBL" id="MCOG01000103">
    <property type="protein sequence ID" value="ORY47960.1"/>
    <property type="molecule type" value="Genomic_DNA"/>
</dbReference>
<evidence type="ECO:0000256" key="2">
    <source>
        <dbReference type="ARBA" id="ARBA00022833"/>
    </source>
</evidence>
<dbReference type="InterPro" id="IPR001781">
    <property type="entry name" value="Znf_LIM"/>
</dbReference>
<dbReference type="GO" id="GO:0003779">
    <property type="term" value="F:actin binding"/>
    <property type="evidence" value="ECO:0007669"/>
    <property type="project" value="TreeGrafter"/>
</dbReference>
<keyword evidence="8" id="KW-1185">Reference proteome</keyword>
<reference evidence="7 8" key="1">
    <citation type="submission" date="2016-08" db="EMBL/GenBank/DDBJ databases">
        <title>A Parts List for Fungal Cellulosomes Revealed by Comparative Genomics.</title>
        <authorList>
            <consortium name="DOE Joint Genome Institute"/>
            <person name="Haitjema C.H."/>
            <person name="Gilmore S.P."/>
            <person name="Henske J.K."/>
            <person name="Solomon K.V."/>
            <person name="De Groot R."/>
            <person name="Kuo A."/>
            <person name="Mondo S.J."/>
            <person name="Salamov A.A."/>
            <person name="Labutti K."/>
            <person name="Zhao Z."/>
            <person name="Chiniquy J."/>
            <person name="Barry K."/>
            <person name="Brewer H.M."/>
            <person name="Purvine S.O."/>
            <person name="Wright A.T."/>
            <person name="Boxma B."/>
            <person name="Van Alen T."/>
            <person name="Hackstein J.H."/>
            <person name="Baker S.E."/>
            <person name="Grigoriev I.V."/>
            <person name="O'Malley M.A."/>
        </authorList>
    </citation>
    <scope>NUCLEOTIDE SEQUENCE [LARGE SCALE GENOMIC DNA]</scope>
    <source>
        <strain evidence="7 8">G1</strain>
    </source>
</reference>
<evidence type="ECO:0000256" key="1">
    <source>
        <dbReference type="ARBA" id="ARBA00022723"/>
    </source>
</evidence>
<dbReference type="FunFam" id="2.10.110.10:FF:000009">
    <property type="entry name" value="Paxillin isoform 1"/>
    <property type="match status" value="1"/>
</dbReference>
<evidence type="ECO:0000313" key="7">
    <source>
        <dbReference type="EMBL" id="ORY47960.1"/>
    </source>
</evidence>
<feature type="domain" description="LIM zinc-binding" evidence="6">
    <location>
        <begin position="178"/>
        <end position="239"/>
    </location>
</feature>
<dbReference type="PROSITE" id="PS50023">
    <property type="entry name" value="LIM_DOMAIN_2"/>
    <property type="match status" value="4"/>
</dbReference>
<feature type="compositionally biased region" description="Basic and acidic residues" evidence="5">
    <location>
        <begin position="67"/>
        <end position="78"/>
    </location>
</feature>
<name>A0A1Y2CLT6_9FUNG</name>
<feature type="compositionally biased region" description="Basic and acidic residues" evidence="5">
    <location>
        <begin position="1"/>
        <end position="17"/>
    </location>
</feature>
<accession>A0A1Y2CLT6</accession>
<dbReference type="SUPFAM" id="SSF57716">
    <property type="entry name" value="Glucocorticoid receptor-like (DNA-binding domain)"/>
    <property type="match status" value="3"/>
</dbReference>